<reference evidence="1 2" key="1">
    <citation type="journal article" date="2009" name="Nat. Genet.">
        <title>The genome of the cucumber, Cucumis sativus L.</title>
        <authorList>
            <person name="Huang S."/>
            <person name="Li R."/>
            <person name="Zhang Z."/>
            <person name="Li L."/>
            <person name="Gu X."/>
            <person name="Fan W."/>
            <person name="Lucas W.J."/>
            <person name="Wang X."/>
            <person name="Xie B."/>
            <person name="Ni P."/>
            <person name="Ren Y."/>
            <person name="Zhu H."/>
            <person name="Li J."/>
            <person name="Lin K."/>
            <person name="Jin W."/>
            <person name="Fei Z."/>
            <person name="Li G."/>
            <person name="Staub J."/>
            <person name="Kilian A."/>
            <person name="van der Vossen E.A."/>
            <person name="Wu Y."/>
            <person name="Guo J."/>
            <person name="He J."/>
            <person name="Jia Z."/>
            <person name="Ren Y."/>
            <person name="Tian G."/>
            <person name="Lu Y."/>
            <person name="Ruan J."/>
            <person name="Qian W."/>
            <person name="Wang M."/>
            <person name="Huang Q."/>
            <person name="Li B."/>
            <person name="Xuan Z."/>
            <person name="Cao J."/>
            <person name="Asan"/>
            <person name="Wu Z."/>
            <person name="Zhang J."/>
            <person name="Cai Q."/>
            <person name="Bai Y."/>
            <person name="Zhao B."/>
            <person name="Han Y."/>
            <person name="Li Y."/>
            <person name="Li X."/>
            <person name="Wang S."/>
            <person name="Shi Q."/>
            <person name="Liu S."/>
            <person name="Cho W.K."/>
            <person name="Kim J.Y."/>
            <person name="Xu Y."/>
            <person name="Heller-Uszynska K."/>
            <person name="Miao H."/>
            <person name="Cheng Z."/>
            <person name="Zhang S."/>
            <person name="Wu J."/>
            <person name="Yang Y."/>
            <person name="Kang H."/>
            <person name="Li M."/>
            <person name="Liang H."/>
            <person name="Ren X."/>
            <person name="Shi Z."/>
            <person name="Wen M."/>
            <person name="Jian M."/>
            <person name="Yang H."/>
            <person name="Zhang G."/>
            <person name="Yang Z."/>
            <person name="Chen R."/>
            <person name="Liu S."/>
            <person name="Li J."/>
            <person name="Ma L."/>
            <person name="Liu H."/>
            <person name="Zhou Y."/>
            <person name="Zhao J."/>
            <person name="Fang X."/>
            <person name="Li G."/>
            <person name="Fang L."/>
            <person name="Li Y."/>
            <person name="Liu D."/>
            <person name="Zheng H."/>
            <person name="Zhang Y."/>
            <person name="Qin N."/>
            <person name="Li Z."/>
            <person name="Yang G."/>
            <person name="Yang S."/>
            <person name="Bolund L."/>
            <person name="Kristiansen K."/>
            <person name="Zheng H."/>
            <person name="Li S."/>
            <person name="Zhang X."/>
            <person name="Yang H."/>
            <person name="Wang J."/>
            <person name="Sun R."/>
            <person name="Zhang B."/>
            <person name="Jiang S."/>
            <person name="Wang J."/>
            <person name="Du Y."/>
            <person name="Li S."/>
        </authorList>
    </citation>
    <scope>NUCLEOTIDE SEQUENCE [LARGE SCALE GENOMIC DNA]</scope>
    <source>
        <strain evidence="2">cv. 9930</strain>
    </source>
</reference>
<dbReference type="Gramene" id="KGN61481">
    <property type="protein sequence ID" value="KGN61481"/>
    <property type="gene ID" value="Csa_2G139830"/>
</dbReference>
<evidence type="ECO:0000313" key="1">
    <source>
        <dbReference type="EMBL" id="KGN61481.1"/>
    </source>
</evidence>
<dbReference type="Proteomes" id="UP000029981">
    <property type="component" value="Chromosome 2"/>
</dbReference>
<organism evidence="1 2">
    <name type="scientific">Cucumis sativus</name>
    <name type="common">Cucumber</name>
    <dbReference type="NCBI Taxonomy" id="3659"/>
    <lineage>
        <taxon>Eukaryota</taxon>
        <taxon>Viridiplantae</taxon>
        <taxon>Streptophyta</taxon>
        <taxon>Embryophyta</taxon>
        <taxon>Tracheophyta</taxon>
        <taxon>Spermatophyta</taxon>
        <taxon>Magnoliopsida</taxon>
        <taxon>eudicotyledons</taxon>
        <taxon>Gunneridae</taxon>
        <taxon>Pentapetalae</taxon>
        <taxon>rosids</taxon>
        <taxon>fabids</taxon>
        <taxon>Cucurbitales</taxon>
        <taxon>Cucurbitaceae</taxon>
        <taxon>Benincaseae</taxon>
        <taxon>Cucumis</taxon>
    </lineage>
</organism>
<sequence length="52" mass="5470">MLANSVIGDNGGWRLTSGGWFGNVDEDGSGGQLVDVVENCGQRLTTIVEDDD</sequence>
<dbReference type="AlphaFoldDB" id="A0A0A0LND9"/>
<keyword evidence="2" id="KW-1185">Reference proteome</keyword>
<name>A0A0A0LND9_CUCSA</name>
<dbReference type="EMBL" id="CM002923">
    <property type="protein sequence ID" value="KGN61481.1"/>
    <property type="molecule type" value="Genomic_DNA"/>
</dbReference>
<reference evidence="1 2" key="3">
    <citation type="journal article" date="2010" name="BMC Genomics">
        <title>Transcriptome sequencing and comparative analysis of cucumber flowers with different sex types.</title>
        <authorList>
            <person name="Guo S."/>
            <person name="Zheng Y."/>
            <person name="Joung J.G."/>
            <person name="Liu S."/>
            <person name="Zhang Z."/>
            <person name="Crasta O.R."/>
            <person name="Sobral B.W."/>
            <person name="Xu Y."/>
            <person name="Huang S."/>
            <person name="Fei Z."/>
        </authorList>
    </citation>
    <scope>NUCLEOTIDE SEQUENCE [LARGE SCALE GENOMIC DNA]</scope>
    <source>
        <strain evidence="2">cv. 9930</strain>
    </source>
</reference>
<protein>
    <submittedName>
        <fullName evidence="1">Uncharacterized protein</fullName>
    </submittedName>
</protein>
<accession>A0A0A0LND9</accession>
<proteinExistence type="predicted"/>
<evidence type="ECO:0000313" key="2">
    <source>
        <dbReference type="Proteomes" id="UP000029981"/>
    </source>
</evidence>
<gene>
    <name evidence="1" type="ORF">Csa_2G139830</name>
</gene>
<reference evidence="1 2" key="2">
    <citation type="journal article" date="2009" name="PLoS ONE">
        <title>An integrated genetic and cytogenetic map of the cucumber genome.</title>
        <authorList>
            <person name="Ren Y."/>
            <person name="Zhang Z."/>
            <person name="Liu J."/>
            <person name="Staub J.E."/>
            <person name="Han Y."/>
            <person name="Cheng Z."/>
            <person name="Li X."/>
            <person name="Lu J."/>
            <person name="Miao H."/>
            <person name="Kang H."/>
            <person name="Xie B."/>
            <person name="Gu X."/>
            <person name="Wang X."/>
            <person name="Du Y."/>
            <person name="Jin W."/>
            <person name="Huang S."/>
        </authorList>
    </citation>
    <scope>NUCLEOTIDE SEQUENCE [LARGE SCALE GENOMIC DNA]</scope>
    <source>
        <strain evidence="2">cv. 9930</strain>
    </source>
</reference>
<reference evidence="1 2" key="4">
    <citation type="journal article" date="2011" name="BMC Genomics">
        <title>RNA-Seq improves annotation of protein-coding genes in the cucumber genome.</title>
        <authorList>
            <person name="Li Z."/>
            <person name="Zhang Z."/>
            <person name="Yan P."/>
            <person name="Huang S."/>
            <person name="Fei Z."/>
            <person name="Lin K."/>
        </authorList>
    </citation>
    <scope>NUCLEOTIDE SEQUENCE [LARGE SCALE GENOMIC DNA]</scope>
    <source>
        <strain evidence="2">cv. 9930</strain>
    </source>
</reference>